<organism evidence="1 2">
    <name type="scientific">Thalassospira permensis NBRC 106175</name>
    <dbReference type="NCBI Taxonomy" id="1353532"/>
    <lineage>
        <taxon>Bacteria</taxon>
        <taxon>Pseudomonadati</taxon>
        <taxon>Pseudomonadota</taxon>
        <taxon>Alphaproteobacteria</taxon>
        <taxon>Rhodospirillales</taxon>
        <taxon>Thalassospiraceae</taxon>
        <taxon>Thalassospira</taxon>
    </lineage>
</organism>
<protein>
    <recommendedName>
        <fullName evidence="3">DNA-binding protein</fullName>
    </recommendedName>
</protein>
<dbReference type="Proteomes" id="UP000027463">
    <property type="component" value="Unassembled WGS sequence"/>
</dbReference>
<evidence type="ECO:0000313" key="1">
    <source>
        <dbReference type="EMBL" id="KEO52395.1"/>
    </source>
</evidence>
<evidence type="ECO:0000313" key="2">
    <source>
        <dbReference type="Proteomes" id="UP000027463"/>
    </source>
</evidence>
<evidence type="ECO:0008006" key="3">
    <source>
        <dbReference type="Google" id="ProtNLM"/>
    </source>
</evidence>
<gene>
    <name evidence="1" type="ORF">SMB34_07090</name>
</gene>
<dbReference type="EMBL" id="AUNC01000045">
    <property type="protein sequence ID" value="KEO52395.1"/>
    <property type="molecule type" value="Genomic_DNA"/>
</dbReference>
<dbReference type="RefSeq" id="WP_240478856.1">
    <property type="nucleotide sequence ID" value="NZ_AUNC01000045.1"/>
</dbReference>
<reference evidence="1 2" key="1">
    <citation type="submission" date="2013-07" db="EMBL/GenBank/DDBJ databases">
        <title>Thalassospira permensis NBRC 106175 Genome Sequencing.</title>
        <authorList>
            <person name="Lai Q."/>
            <person name="Shao Z."/>
        </authorList>
    </citation>
    <scope>NUCLEOTIDE SEQUENCE [LARGE SCALE GENOMIC DNA]</scope>
    <source>
        <strain evidence="1 2">NBRC 106175</strain>
    </source>
</reference>
<proteinExistence type="predicted"/>
<name>A0ABR4TKC1_9PROT</name>
<keyword evidence="2" id="KW-1185">Reference proteome</keyword>
<dbReference type="Pfam" id="PF14367">
    <property type="entry name" value="DUF4411"/>
    <property type="match status" value="1"/>
</dbReference>
<comment type="caution">
    <text evidence="1">The sequence shown here is derived from an EMBL/GenBank/DDBJ whole genome shotgun (WGS) entry which is preliminary data.</text>
</comment>
<dbReference type="InterPro" id="IPR016541">
    <property type="entry name" value="UCP008505"/>
</dbReference>
<accession>A0ABR4TKC1</accession>
<sequence>MLDANVLIRAHEDYYPVDRVPPFWEWIEQQAANGTVKMPLEIYAEIARATGLLSDWINSEKIREVLLLDEEVDRAIFNSVIDQAYAPDLNDHEFEEAGQDPFLVTYALNAPDRVVVTKEVSKVSKRRGRTKVPDACNAMGVRWINDFEFYRELDFRIR</sequence>